<dbReference type="Proteomes" id="UP000515135">
    <property type="component" value="Unplaced"/>
</dbReference>
<evidence type="ECO:0000256" key="14">
    <source>
        <dbReference type="ARBA" id="ARBA00034099"/>
    </source>
</evidence>
<reference evidence="19" key="1">
    <citation type="submission" date="2025-08" db="UniProtKB">
        <authorList>
            <consortium name="RefSeq"/>
        </authorList>
    </citation>
    <scope>IDENTIFICATION</scope>
    <source>
        <tissue evidence="19">Gonad</tissue>
    </source>
</reference>
<dbReference type="Gene3D" id="1.20.58.390">
    <property type="entry name" value="Neurotransmitter-gated ion-channel transmembrane domain"/>
    <property type="match status" value="2"/>
</dbReference>
<dbReference type="AlphaFoldDB" id="A0A6P4ZFS6"/>
<keyword evidence="18" id="KW-1185">Reference proteome</keyword>
<evidence type="ECO:0000256" key="10">
    <source>
        <dbReference type="ARBA" id="ARBA00023170"/>
    </source>
</evidence>
<dbReference type="InterPro" id="IPR038050">
    <property type="entry name" value="Neuro_actylchol_rec"/>
</dbReference>
<organism evidence="18 19">
    <name type="scientific">Branchiostoma belcheri</name>
    <name type="common">Amphioxus</name>
    <dbReference type="NCBI Taxonomy" id="7741"/>
    <lineage>
        <taxon>Eukaryota</taxon>
        <taxon>Metazoa</taxon>
        <taxon>Chordata</taxon>
        <taxon>Cephalochordata</taxon>
        <taxon>Leptocardii</taxon>
        <taxon>Amphioxiformes</taxon>
        <taxon>Branchiostomatidae</taxon>
        <taxon>Branchiostoma</taxon>
    </lineage>
</organism>
<feature type="transmembrane region" description="Helical" evidence="15">
    <location>
        <begin position="230"/>
        <end position="248"/>
    </location>
</feature>
<dbReference type="InterPro" id="IPR006029">
    <property type="entry name" value="Neurotrans-gated_channel_TM"/>
</dbReference>
<dbReference type="PANTHER" id="PTHR18945">
    <property type="entry name" value="NEUROTRANSMITTER GATED ION CHANNEL"/>
    <property type="match status" value="1"/>
</dbReference>
<dbReference type="InterPro" id="IPR036719">
    <property type="entry name" value="Neuro-gated_channel_TM_sf"/>
</dbReference>
<dbReference type="CDD" id="cd18997">
    <property type="entry name" value="LGIC_ECD_nAChR"/>
    <property type="match status" value="1"/>
</dbReference>
<feature type="domain" description="Neurotransmitter-gated ion-channel transmembrane" evidence="17">
    <location>
        <begin position="206"/>
        <end position="446"/>
    </location>
</feature>
<evidence type="ECO:0000313" key="18">
    <source>
        <dbReference type="Proteomes" id="UP000515135"/>
    </source>
</evidence>
<evidence type="ECO:0000256" key="2">
    <source>
        <dbReference type="ARBA" id="ARBA00022448"/>
    </source>
</evidence>
<evidence type="ECO:0000256" key="5">
    <source>
        <dbReference type="ARBA" id="ARBA00022989"/>
    </source>
</evidence>
<keyword evidence="13" id="KW-0407">Ion channel</keyword>
<keyword evidence="4 15" id="KW-0812">Transmembrane</keyword>
<keyword evidence="3" id="KW-1003">Cell membrane</keyword>
<evidence type="ECO:0000256" key="12">
    <source>
        <dbReference type="ARBA" id="ARBA00023286"/>
    </source>
</evidence>
<keyword evidence="6" id="KW-0770">Synapse</keyword>
<dbReference type="InterPro" id="IPR006201">
    <property type="entry name" value="Neur_channel"/>
</dbReference>
<evidence type="ECO:0000259" key="16">
    <source>
        <dbReference type="Pfam" id="PF02931"/>
    </source>
</evidence>
<dbReference type="RefSeq" id="XP_019628531.1">
    <property type="nucleotide sequence ID" value="XM_019772972.1"/>
</dbReference>
<dbReference type="InterPro" id="IPR036734">
    <property type="entry name" value="Neur_chan_lig-bd_sf"/>
</dbReference>
<sequence length="454" mass="52183">MKNYQRGIRPVANYSQPTPLKLGVDFRQIIDLDEKNQILTSDIWQRQYWKDDDLKWNPDDYDGMTFINIPSSAVWVPDIVLTNSAGKNHDQPETNVIVSHDGQVTWLVTRMYKSSCHINTYYFPFDEQNCTLTFASWTYSGNEINLTHEEVPPSKSYYVDNDEWKLVEIHVERHVQVYECCPEHYPEVTYVIQIQRRSLFYVTNLLAPCALLSVLAIFGFYLPSDSGERVGLGITILLSYSVFLLMVSEWMPPTSRTVPLIVVYYTVTMLLVGLSTIMTIAVLNIHHCAADTTEVPGWIRNLVLSYLARLCRMEVPKSKNTRTNPGHHQVENPVAILKLDTHHHRRSDIDTVETAKETPKLTPKVGDCRKESKHETPVSSINGQQIHLMDALQSIRKEICIINERFHRADSERALANEWKLVAKVMDRVLMIQFTVATVLTCVCLFAQVPNINW</sequence>
<dbReference type="SUPFAM" id="SSF63712">
    <property type="entry name" value="Nicotinic receptor ligand binding domain-like"/>
    <property type="match status" value="1"/>
</dbReference>
<evidence type="ECO:0000256" key="3">
    <source>
        <dbReference type="ARBA" id="ARBA00022475"/>
    </source>
</evidence>
<keyword evidence="5 15" id="KW-1133">Transmembrane helix</keyword>
<dbReference type="KEGG" id="bbel:109473065"/>
<keyword evidence="9" id="KW-1015">Disulfide bond</keyword>
<dbReference type="Pfam" id="PF02932">
    <property type="entry name" value="Neur_chan_memb"/>
    <property type="match status" value="1"/>
</dbReference>
<name>A0A6P4ZFS6_BRABE</name>
<dbReference type="GO" id="GO:0022848">
    <property type="term" value="F:acetylcholine-gated monoatomic cation-selective channel activity"/>
    <property type="evidence" value="ECO:0007669"/>
    <property type="project" value="InterPro"/>
</dbReference>
<evidence type="ECO:0000256" key="13">
    <source>
        <dbReference type="ARBA" id="ARBA00023303"/>
    </source>
</evidence>
<feature type="transmembrane region" description="Helical" evidence="15">
    <location>
        <begin position="260"/>
        <end position="283"/>
    </location>
</feature>
<evidence type="ECO:0000256" key="1">
    <source>
        <dbReference type="ARBA" id="ARBA00009237"/>
    </source>
</evidence>
<evidence type="ECO:0000259" key="17">
    <source>
        <dbReference type="Pfam" id="PF02932"/>
    </source>
</evidence>
<keyword evidence="2" id="KW-0813">Transport</keyword>
<evidence type="ECO:0000256" key="8">
    <source>
        <dbReference type="ARBA" id="ARBA00023136"/>
    </source>
</evidence>
<comment type="similarity">
    <text evidence="1">Belongs to the ligand-gated ion channel (TC 1.A.9) family. Acetylcholine receptor (TC 1.A.9.1) subfamily.</text>
</comment>
<keyword evidence="10" id="KW-0675">Receptor</keyword>
<dbReference type="OrthoDB" id="5975154at2759"/>
<dbReference type="PRINTS" id="PR00254">
    <property type="entry name" value="NICOTINICR"/>
</dbReference>
<evidence type="ECO:0000256" key="15">
    <source>
        <dbReference type="SAM" id="Phobius"/>
    </source>
</evidence>
<evidence type="ECO:0000313" key="19">
    <source>
        <dbReference type="RefSeq" id="XP_019628531.1"/>
    </source>
</evidence>
<dbReference type="FunFam" id="1.20.58.390:FF:000073">
    <property type="entry name" value="Neuronal acetylcholine receptor subunit alpha-9-II"/>
    <property type="match status" value="1"/>
</dbReference>
<evidence type="ECO:0000256" key="7">
    <source>
        <dbReference type="ARBA" id="ARBA00023065"/>
    </source>
</evidence>
<evidence type="ECO:0000256" key="11">
    <source>
        <dbReference type="ARBA" id="ARBA00023180"/>
    </source>
</evidence>
<dbReference type="GO" id="GO:0045211">
    <property type="term" value="C:postsynaptic membrane"/>
    <property type="evidence" value="ECO:0007669"/>
    <property type="project" value="InterPro"/>
</dbReference>
<feature type="transmembrane region" description="Helical" evidence="15">
    <location>
        <begin position="199"/>
        <end position="224"/>
    </location>
</feature>
<dbReference type="InterPro" id="IPR006202">
    <property type="entry name" value="Neur_chan_lig-bd"/>
</dbReference>
<dbReference type="Pfam" id="PF02931">
    <property type="entry name" value="Neur_chan_LBD"/>
    <property type="match status" value="1"/>
</dbReference>
<dbReference type="NCBIfam" id="TIGR00860">
    <property type="entry name" value="LIC"/>
    <property type="match status" value="1"/>
</dbReference>
<gene>
    <name evidence="19" type="primary">LOC109473065</name>
</gene>
<comment type="subcellular location">
    <subcellularLocation>
        <location evidence="14">Synaptic cell membrane</location>
        <topology evidence="14">Multi-pass membrane protein</topology>
    </subcellularLocation>
</comment>
<dbReference type="FunFam" id="1.20.58.390:FF:000075">
    <property type="entry name" value="Neuronal acetylcholine receptor subunit alpha-9-II"/>
    <property type="match status" value="1"/>
</dbReference>
<dbReference type="SUPFAM" id="SSF90112">
    <property type="entry name" value="Neurotransmitter-gated ion-channel transmembrane pore"/>
    <property type="match status" value="1"/>
</dbReference>
<evidence type="ECO:0000256" key="4">
    <source>
        <dbReference type="ARBA" id="ARBA00022692"/>
    </source>
</evidence>
<dbReference type="Gene3D" id="2.70.170.10">
    <property type="entry name" value="Neurotransmitter-gated ion-channel ligand-binding domain"/>
    <property type="match status" value="1"/>
</dbReference>
<keyword evidence="8 15" id="KW-0472">Membrane</keyword>
<keyword evidence="12" id="KW-1071">Ligand-gated ion channel</keyword>
<feature type="domain" description="Neurotransmitter-gated ion-channel ligand-binding" evidence="16">
    <location>
        <begin position="1"/>
        <end position="197"/>
    </location>
</feature>
<evidence type="ECO:0000256" key="9">
    <source>
        <dbReference type="ARBA" id="ARBA00023157"/>
    </source>
</evidence>
<keyword evidence="7" id="KW-0406">Ion transport</keyword>
<dbReference type="FunFam" id="2.70.170.10:FF:000016">
    <property type="entry name" value="Nicotinic acetylcholine receptor subunit"/>
    <property type="match status" value="1"/>
</dbReference>
<keyword evidence="11" id="KW-0325">Glycoprotein</keyword>
<dbReference type="GO" id="GO:0004888">
    <property type="term" value="F:transmembrane signaling receptor activity"/>
    <property type="evidence" value="ECO:0007669"/>
    <property type="project" value="InterPro"/>
</dbReference>
<accession>A0A6P4ZFS6</accession>
<dbReference type="InterPro" id="IPR002394">
    <property type="entry name" value="Nicotinic_acetylcholine_rcpt"/>
</dbReference>
<proteinExistence type="inferred from homology"/>
<dbReference type="CDD" id="cd19051">
    <property type="entry name" value="LGIC_TM_cation"/>
    <property type="match status" value="1"/>
</dbReference>
<evidence type="ECO:0000256" key="6">
    <source>
        <dbReference type="ARBA" id="ARBA00023018"/>
    </source>
</evidence>
<protein>
    <submittedName>
        <fullName evidence="19">Neuronal acetylcholine receptor subunit alpha-7-like</fullName>
    </submittedName>
</protein>
<dbReference type="PRINTS" id="PR00252">
    <property type="entry name" value="NRIONCHANNEL"/>
</dbReference>
<dbReference type="GeneID" id="109473065"/>
<feature type="transmembrane region" description="Helical" evidence="15">
    <location>
        <begin position="429"/>
        <end position="449"/>
    </location>
</feature>